<gene>
    <name evidence="3" type="ORF">S40285_08165</name>
</gene>
<name>A0A084QE30_STAC4</name>
<dbReference type="SUPFAM" id="SSF51430">
    <property type="entry name" value="NAD(P)-linked oxidoreductase"/>
    <property type="match status" value="1"/>
</dbReference>
<feature type="domain" description="NADP-dependent oxidoreductase" evidence="2">
    <location>
        <begin position="11"/>
        <end position="320"/>
    </location>
</feature>
<dbReference type="EMBL" id="KL660811">
    <property type="protein sequence ID" value="KFA62215.1"/>
    <property type="molecule type" value="Genomic_DNA"/>
</dbReference>
<protein>
    <recommendedName>
        <fullName evidence="2">NADP-dependent oxidoreductase domain-containing protein</fullName>
    </recommendedName>
</protein>
<evidence type="ECO:0000259" key="2">
    <source>
        <dbReference type="Pfam" id="PF00248"/>
    </source>
</evidence>
<dbReference type="CDD" id="cd19077">
    <property type="entry name" value="AKR_AKR8A1-2"/>
    <property type="match status" value="1"/>
</dbReference>
<reference evidence="3 4" key="1">
    <citation type="journal article" date="2014" name="BMC Genomics">
        <title>Comparative genome sequencing reveals chemotype-specific gene clusters in the toxigenic black mold Stachybotrys.</title>
        <authorList>
            <person name="Semeiks J."/>
            <person name="Borek D."/>
            <person name="Otwinowski Z."/>
            <person name="Grishin N.V."/>
        </authorList>
    </citation>
    <scope>NUCLEOTIDE SEQUENCE [LARGE SCALE GENOMIC DNA]</scope>
    <source>
        <strain evidence="3 4">IBT 40285</strain>
    </source>
</reference>
<dbReference type="OMA" id="KHNIPIM"/>
<evidence type="ECO:0000313" key="3">
    <source>
        <dbReference type="EMBL" id="KFA62215.1"/>
    </source>
</evidence>
<keyword evidence="1" id="KW-0560">Oxidoreductase</keyword>
<evidence type="ECO:0000313" key="4">
    <source>
        <dbReference type="Proteomes" id="UP000028524"/>
    </source>
</evidence>
<dbReference type="HOGENOM" id="CLU_023205_2_1_1"/>
<dbReference type="STRING" id="1283841.A0A084QE30"/>
<dbReference type="InterPro" id="IPR023210">
    <property type="entry name" value="NADP_OxRdtase_dom"/>
</dbReference>
<dbReference type="OrthoDB" id="37537at2759"/>
<dbReference type="GO" id="GO:0016491">
    <property type="term" value="F:oxidoreductase activity"/>
    <property type="evidence" value="ECO:0007669"/>
    <property type="project" value="UniProtKB-KW"/>
</dbReference>
<organism evidence="3 4">
    <name type="scientific">Stachybotrys chlorohalonatus (strain IBT 40285)</name>
    <dbReference type="NCBI Taxonomy" id="1283841"/>
    <lineage>
        <taxon>Eukaryota</taxon>
        <taxon>Fungi</taxon>
        <taxon>Dikarya</taxon>
        <taxon>Ascomycota</taxon>
        <taxon>Pezizomycotina</taxon>
        <taxon>Sordariomycetes</taxon>
        <taxon>Hypocreomycetidae</taxon>
        <taxon>Hypocreales</taxon>
        <taxon>Stachybotryaceae</taxon>
        <taxon>Stachybotrys</taxon>
    </lineage>
</organism>
<dbReference type="GO" id="GO:0005737">
    <property type="term" value="C:cytoplasm"/>
    <property type="evidence" value="ECO:0007669"/>
    <property type="project" value="TreeGrafter"/>
</dbReference>
<dbReference type="Gene3D" id="3.20.20.100">
    <property type="entry name" value="NADP-dependent oxidoreductase domain"/>
    <property type="match status" value="1"/>
</dbReference>
<dbReference type="InterPro" id="IPR050791">
    <property type="entry name" value="Aldo-Keto_reductase"/>
</dbReference>
<dbReference type="Pfam" id="PF00248">
    <property type="entry name" value="Aldo_ket_red"/>
    <property type="match status" value="1"/>
</dbReference>
<evidence type="ECO:0000256" key="1">
    <source>
        <dbReference type="ARBA" id="ARBA00023002"/>
    </source>
</evidence>
<proteinExistence type="predicted"/>
<sequence>MVEVLGKRFGPIGFGLMGFSDSSGVLGFTWRPNPPPMEDAIAALKVAADRGLTLWNGGEFYGTPEYNSMTLLKSYFEKYPEDADKITIIIKGGVDVKTLKPDGSPEGIRRSADNILAQLGGKKKLDVFGIARRDVNTDFQETLSILKKEYVDTGKIGGVALSECSVKTIEEAVKVLPIQSAEVELSLFSPDILNNGVAAALAKYNIPVVAYSPLGRGMLTGRFKVADDFKGRGFAAFFPRFQGDAFAHNYKLVQTLEDLAAKKSCTASQLAIAWTVAVGRQPGQPAVIPIPGASKASQVEENAKFVELSDDEFNNITELVNSFETAGRRYPDGVPMEI</sequence>
<dbReference type="Proteomes" id="UP000028524">
    <property type="component" value="Unassembled WGS sequence"/>
</dbReference>
<dbReference type="AlphaFoldDB" id="A0A084QE30"/>
<keyword evidence="4" id="KW-1185">Reference proteome</keyword>
<accession>A0A084QE30</accession>
<dbReference type="FunCoup" id="A0A084QE30">
    <property type="interactions" value="38"/>
</dbReference>
<dbReference type="PANTHER" id="PTHR43625">
    <property type="entry name" value="AFLATOXIN B1 ALDEHYDE REDUCTASE"/>
    <property type="match status" value="1"/>
</dbReference>
<dbReference type="InterPro" id="IPR036812">
    <property type="entry name" value="NAD(P)_OxRdtase_dom_sf"/>
</dbReference>
<dbReference type="PANTHER" id="PTHR43625:SF78">
    <property type="entry name" value="PYRIDOXAL REDUCTASE-RELATED"/>
    <property type="match status" value="1"/>
</dbReference>
<dbReference type="InParanoid" id="A0A084QE30"/>